<protein>
    <submittedName>
        <fullName evidence="1">XRE family transcriptional regulator</fullName>
    </submittedName>
</protein>
<dbReference type="Proteomes" id="UP000261140">
    <property type="component" value="Unassembled WGS sequence"/>
</dbReference>
<dbReference type="RefSeq" id="WP_117505096.1">
    <property type="nucleotide sequence ID" value="NZ_JAQCXY010000007.1"/>
</dbReference>
<dbReference type="AlphaFoldDB" id="A0A3E2TB07"/>
<accession>A0A3E2TB07</accession>
<dbReference type="Proteomes" id="UP000261079">
    <property type="component" value="Unassembled WGS sequence"/>
</dbReference>
<sequence>MPKMATKAADNVFYKARIAAASWNDRLGSREGASEVTGIDRTRLANIELGTINPHPEEVLMLSDTYNAPELQNHFCSHLCPLGIGTISPIELEELERVTLQLISAMKSLPEVKDGIIDIAADGVIDAKEKPRMEQYLEVLDEITNKAQTLKLIYRKQFGKQEV</sequence>
<dbReference type="EMBL" id="QVEQ01000003">
    <property type="protein sequence ID" value="RGB71866.1"/>
    <property type="molecule type" value="Genomic_DNA"/>
</dbReference>
<name>A0A3E2TB07_9FIRM</name>
<dbReference type="EMBL" id="QVEZ01000001">
    <property type="protein sequence ID" value="RGC07421.1"/>
    <property type="molecule type" value="Genomic_DNA"/>
</dbReference>
<gene>
    <name evidence="2" type="ORF">DW905_02290</name>
    <name evidence="1" type="ORF">DWZ89_05015</name>
</gene>
<proteinExistence type="predicted"/>
<organism evidence="1 4">
    <name type="scientific">Faecalibacterium prausnitzii</name>
    <dbReference type="NCBI Taxonomy" id="853"/>
    <lineage>
        <taxon>Bacteria</taxon>
        <taxon>Bacillati</taxon>
        <taxon>Bacillota</taxon>
        <taxon>Clostridia</taxon>
        <taxon>Eubacteriales</taxon>
        <taxon>Oscillospiraceae</taxon>
        <taxon>Faecalibacterium</taxon>
    </lineage>
</organism>
<evidence type="ECO:0000313" key="1">
    <source>
        <dbReference type="EMBL" id="RGB71866.1"/>
    </source>
</evidence>
<evidence type="ECO:0000313" key="4">
    <source>
        <dbReference type="Proteomes" id="UP000261140"/>
    </source>
</evidence>
<evidence type="ECO:0000313" key="3">
    <source>
        <dbReference type="Proteomes" id="UP000261079"/>
    </source>
</evidence>
<reference evidence="3 4" key="1">
    <citation type="submission" date="2018-08" db="EMBL/GenBank/DDBJ databases">
        <title>A genome reference for cultivated species of the human gut microbiota.</title>
        <authorList>
            <person name="Zou Y."/>
            <person name="Xue W."/>
            <person name="Luo G."/>
        </authorList>
    </citation>
    <scope>NUCLEOTIDE SEQUENCE [LARGE SCALE GENOMIC DNA]</scope>
    <source>
        <strain evidence="1 4">AF36-11AT</strain>
        <strain evidence="2 3">AM42-11AC</strain>
    </source>
</reference>
<evidence type="ECO:0000313" key="2">
    <source>
        <dbReference type="EMBL" id="RGC07421.1"/>
    </source>
</evidence>
<comment type="caution">
    <text evidence="1">The sequence shown here is derived from an EMBL/GenBank/DDBJ whole genome shotgun (WGS) entry which is preliminary data.</text>
</comment>